<comment type="caution">
    <text evidence="1">The sequence shown here is derived from an EMBL/GenBank/DDBJ whole genome shotgun (WGS) entry which is preliminary data.</text>
</comment>
<dbReference type="EMBL" id="RBKV01000001">
    <property type="protein sequence ID" value="RKR94423.1"/>
    <property type="molecule type" value="Genomic_DNA"/>
</dbReference>
<dbReference type="Proteomes" id="UP000274762">
    <property type="component" value="Unassembled WGS sequence"/>
</dbReference>
<gene>
    <name evidence="1" type="ORF">DFJ75_1219</name>
</gene>
<protein>
    <submittedName>
        <fullName evidence="1">Uncharacterized protein</fullName>
    </submittedName>
</protein>
<accession>A0A495JZJ9</accession>
<name>A0A315SE00_WILMA</name>
<evidence type="ECO:0000313" key="1">
    <source>
        <dbReference type="EMBL" id="RKR94423.1"/>
    </source>
</evidence>
<accession>A0A315SE00</accession>
<organism evidence="1 2">
    <name type="scientific">Williamsia marianensis</name>
    <dbReference type="NCBI Taxonomy" id="85044"/>
    <lineage>
        <taxon>Bacteria</taxon>
        <taxon>Bacillati</taxon>
        <taxon>Actinomycetota</taxon>
        <taxon>Actinomycetes</taxon>
        <taxon>Mycobacteriales</taxon>
        <taxon>Nocardiaceae</taxon>
        <taxon>Williamsia</taxon>
    </lineage>
</organism>
<evidence type="ECO:0000313" key="2">
    <source>
        <dbReference type="Proteomes" id="UP000274762"/>
    </source>
</evidence>
<sequence>MHRVGEQMAISTIRPQQRAMAPSSQRVDLPAAVGEITRVTPDRVVVRYRSRALTYRDLTGAINLMMPVTRNQYMDDRSAVVAAIFAGIPALGAETDGSVVAAIVDDALAQIRGDFDELHTATAPPQQRVTAGRTSEIDLRVIASRLAGG</sequence>
<dbReference type="AlphaFoldDB" id="A0A315SE00"/>
<proteinExistence type="predicted"/>
<reference evidence="1 2" key="1">
    <citation type="submission" date="2018-10" db="EMBL/GenBank/DDBJ databases">
        <title>Sequencing the genomes of 1000 actinobacteria strains.</title>
        <authorList>
            <person name="Klenk H.-P."/>
        </authorList>
    </citation>
    <scope>NUCLEOTIDE SEQUENCE [LARGE SCALE GENOMIC DNA]</scope>
    <source>
        <strain evidence="1 2">DSM 44343</strain>
    </source>
</reference>